<sequence>MLVEQRQVELEFARKVLVENRLADAGAFRDVVHRRGVVSLCDKDFLSCAQQLVATGSAWQARAPRACRLCLLDGCHAASLVDPFALCAAPDIVRLGNRVMRRADAEFHGPDVGGSWKLNGKPTKWAGQR</sequence>
<accession>A0ABP6SFI5</accession>
<reference evidence="2" key="1">
    <citation type="journal article" date="2019" name="Int. J. Syst. Evol. Microbiol.">
        <title>The Global Catalogue of Microorganisms (GCM) 10K type strain sequencing project: providing services to taxonomists for standard genome sequencing and annotation.</title>
        <authorList>
            <consortium name="The Broad Institute Genomics Platform"/>
            <consortium name="The Broad Institute Genome Sequencing Center for Infectious Disease"/>
            <person name="Wu L."/>
            <person name="Ma J."/>
        </authorList>
    </citation>
    <scope>NUCLEOTIDE SEQUENCE [LARGE SCALE GENOMIC DNA]</scope>
    <source>
        <strain evidence="2">JCM 9651</strain>
    </source>
</reference>
<name>A0ABP6SFI5_9ACTN</name>
<gene>
    <name evidence="1" type="ORF">GCM10020367_42220</name>
</gene>
<dbReference type="Proteomes" id="UP001499990">
    <property type="component" value="Unassembled WGS sequence"/>
</dbReference>
<protein>
    <submittedName>
        <fullName evidence="1">Uncharacterized protein</fullName>
    </submittedName>
</protein>
<evidence type="ECO:0000313" key="1">
    <source>
        <dbReference type="EMBL" id="GAA3375231.1"/>
    </source>
</evidence>
<evidence type="ECO:0000313" key="2">
    <source>
        <dbReference type="Proteomes" id="UP001499990"/>
    </source>
</evidence>
<dbReference type="EMBL" id="BAAAYL010000001">
    <property type="protein sequence ID" value="GAA3375231.1"/>
    <property type="molecule type" value="Genomic_DNA"/>
</dbReference>
<keyword evidence="2" id="KW-1185">Reference proteome</keyword>
<proteinExistence type="predicted"/>
<comment type="caution">
    <text evidence="1">The sequence shown here is derived from an EMBL/GenBank/DDBJ whole genome shotgun (WGS) entry which is preliminary data.</text>
</comment>
<organism evidence="1 2">
    <name type="scientific">Streptomyces sannanensis</name>
    <dbReference type="NCBI Taxonomy" id="285536"/>
    <lineage>
        <taxon>Bacteria</taxon>
        <taxon>Bacillati</taxon>
        <taxon>Actinomycetota</taxon>
        <taxon>Actinomycetes</taxon>
        <taxon>Kitasatosporales</taxon>
        <taxon>Streptomycetaceae</taxon>
        <taxon>Streptomyces</taxon>
    </lineage>
</organism>